<dbReference type="UniPathway" id="UPA00251">
    <property type="reaction ID" value="UER00321"/>
</dbReference>
<evidence type="ECO:0000256" key="11">
    <source>
        <dbReference type="ARBA" id="ARBA00023244"/>
    </source>
</evidence>
<organism evidence="14">
    <name type="scientific">hydrocarbon metagenome</name>
    <dbReference type="NCBI Taxonomy" id="938273"/>
    <lineage>
        <taxon>unclassified sequences</taxon>
        <taxon>metagenomes</taxon>
        <taxon>ecological metagenomes</taxon>
    </lineage>
</organism>
<dbReference type="InterPro" id="IPR006361">
    <property type="entry name" value="Uroporphyrinogen_deCO2ase_HemE"/>
</dbReference>
<dbReference type="Pfam" id="PF01208">
    <property type="entry name" value="URO-D"/>
    <property type="match status" value="1"/>
</dbReference>
<evidence type="ECO:0000256" key="8">
    <source>
        <dbReference type="ARBA" id="ARBA00022490"/>
    </source>
</evidence>
<keyword evidence="8" id="KW-0963">Cytoplasm</keyword>
<comment type="caution">
    <text evidence="14">The sequence shown here is derived from an EMBL/GenBank/DDBJ whole genome shotgun (WGS) entry which is preliminary data.</text>
</comment>
<dbReference type="GO" id="GO:0004853">
    <property type="term" value="F:uroporphyrinogen decarboxylase activity"/>
    <property type="evidence" value="ECO:0007669"/>
    <property type="project" value="UniProtKB-EC"/>
</dbReference>
<evidence type="ECO:0000256" key="7">
    <source>
        <dbReference type="ARBA" id="ARBA00014308"/>
    </source>
</evidence>
<evidence type="ECO:0000256" key="4">
    <source>
        <dbReference type="ARBA" id="ARBA00009935"/>
    </source>
</evidence>
<comment type="subcellular location">
    <subcellularLocation>
        <location evidence="2">Cytoplasm</location>
    </subcellularLocation>
</comment>
<feature type="domain" description="Uroporphyrinogen decarboxylase (URO-D)" evidence="13">
    <location>
        <begin position="141"/>
        <end position="157"/>
    </location>
</feature>
<protein>
    <recommendedName>
        <fullName evidence="7">Uroporphyrinogen decarboxylase</fullName>
        <ecNumber evidence="6">4.1.1.37</ecNumber>
    </recommendedName>
</protein>
<evidence type="ECO:0000256" key="10">
    <source>
        <dbReference type="ARBA" id="ARBA00023239"/>
    </source>
</evidence>
<dbReference type="CDD" id="cd00717">
    <property type="entry name" value="URO-D"/>
    <property type="match status" value="1"/>
</dbReference>
<dbReference type="PANTHER" id="PTHR21091:SF169">
    <property type="entry name" value="UROPORPHYRINOGEN DECARBOXYLASE"/>
    <property type="match status" value="1"/>
</dbReference>
<comment type="pathway">
    <text evidence="3">Porphyrin-containing compound metabolism; protoporphyrin-IX biosynthesis; coproporphyrinogen-III from 5-aminolevulinate: step 4/4.</text>
</comment>
<accession>A0A0W8G0E4</accession>
<dbReference type="GO" id="GO:0005829">
    <property type="term" value="C:cytosol"/>
    <property type="evidence" value="ECO:0007669"/>
    <property type="project" value="TreeGrafter"/>
</dbReference>
<dbReference type="AlphaFoldDB" id="A0A0W8G0E4"/>
<name>A0A0W8G0E4_9ZZZZ</name>
<dbReference type="PROSITE" id="PS00907">
    <property type="entry name" value="UROD_2"/>
    <property type="match status" value="1"/>
</dbReference>
<evidence type="ECO:0000256" key="3">
    <source>
        <dbReference type="ARBA" id="ARBA00004804"/>
    </source>
</evidence>
<evidence type="ECO:0000256" key="2">
    <source>
        <dbReference type="ARBA" id="ARBA00004496"/>
    </source>
</evidence>
<reference evidence="14" key="1">
    <citation type="journal article" date="2015" name="Proc. Natl. Acad. Sci. U.S.A.">
        <title>Networks of energetic and metabolic interactions define dynamics in microbial communities.</title>
        <authorList>
            <person name="Embree M."/>
            <person name="Liu J.K."/>
            <person name="Al-Bassam M.M."/>
            <person name="Zengler K."/>
        </authorList>
    </citation>
    <scope>NUCLEOTIDE SEQUENCE</scope>
</reference>
<keyword evidence="9" id="KW-0210">Decarboxylase</keyword>
<dbReference type="FunFam" id="3.20.20.210:FF:000001">
    <property type="entry name" value="Uroporphyrinogen decarboxylase"/>
    <property type="match status" value="1"/>
</dbReference>
<dbReference type="SUPFAM" id="SSF51726">
    <property type="entry name" value="UROD/MetE-like"/>
    <property type="match status" value="1"/>
</dbReference>
<gene>
    <name evidence="14" type="ORF">ASZ90_003657</name>
</gene>
<keyword evidence="11" id="KW-0627">Porphyrin biosynthesis</keyword>
<evidence type="ECO:0000313" key="14">
    <source>
        <dbReference type="EMBL" id="KUG26498.1"/>
    </source>
</evidence>
<dbReference type="GO" id="GO:0006782">
    <property type="term" value="P:protoporphyrinogen IX biosynthetic process"/>
    <property type="evidence" value="ECO:0007669"/>
    <property type="project" value="UniProtKB-UniPathway"/>
</dbReference>
<dbReference type="PANTHER" id="PTHR21091">
    <property type="entry name" value="METHYLTETRAHYDROFOLATE:HOMOCYSTEINE METHYLTRANSFERASE RELATED"/>
    <property type="match status" value="1"/>
</dbReference>
<evidence type="ECO:0000256" key="9">
    <source>
        <dbReference type="ARBA" id="ARBA00022793"/>
    </source>
</evidence>
<dbReference type="InterPro" id="IPR038071">
    <property type="entry name" value="UROD/MetE-like_sf"/>
</dbReference>
<proteinExistence type="inferred from homology"/>
<comment type="function">
    <text evidence="1">Catalyzes the decarboxylation of four acetate groups of uroporphyrinogen-III to yield coproporphyrinogen-III.</text>
</comment>
<dbReference type="HAMAP" id="MF_00218">
    <property type="entry name" value="URO_D"/>
    <property type="match status" value="1"/>
</dbReference>
<comment type="subunit">
    <text evidence="5">Homodimer.</text>
</comment>
<evidence type="ECO:0000259" key="12">
    <source>
        <dbReference type="PROSITE" id="PS00906"/>
    </source>
</evidence>
<sequence length="348" mass="38819">MTNLKNDLFLRACKRQPIERTPIWMMRQAGRYLPEYRAVREQADFLTMCKTPELATEVTIQPIDLIGVDAAILFSDILVIPEAMGMTLEMHEGKGPVFPKPIRSEEDAKELKSIDPTIDLKYVLDAVTLTKKELNNRVPLIGFSGSPWTLLTYMVEGRGSKNFSEVKKLIYNNPQLAHKLLSKISDTVAEYLSAKIEAGCNAVQIFDTWGGILTPDDFNEFSLQYIQSIVSNIKRTNEPVIVFAKGVHYNIEGLVQTGADVIGLDWTMDLGEVRKLVGDKVALQGNLDPTKLYGNEDVIKNEAAKILQSFGKGSGHIFNLGHGILPDVPPANAKLLVDFVKEESKKYH</sequence>
<dbReference type="PROSITE" id="PS00906">
    <property type="entry name" value="UROD_1"/>
    <property type="match status" value="1"/>
</dbReference>
<dbReference type="InterPro" id="IPR000257">
    <property type="entry name" value="Uroporphyrinogen_deCOase"/>
</dbReference>
<dbReference type="EC" id="4.1.1.37" evidence="6"/>
<dbReference type="NCBIfam" id="TIGR01464">
    <property type="entry name" value="hemE"/>
    <property type="match status" value="1"/>
</dbReference>
<evidence type="ECO:0000256" key="1">
    <source>
        <dbReference type="ARBA" id="ARBA00002448"/>
    </source>
</evidence>
<dbReference type="EMBL" id="LNQE01000453">
    <property type="protein sequence ID" value="KUG26498.1"/>
    <property type="molecule type" value="Genomic_DNA"/>
</dbReference>
<evidence type="ECO:0000256" key="6">
    <source>
        <dbReference type="ARBA" id="ARBA00012288"/>
    </source>
</evidence>
<evidence type="ECO:0000259" key="13">
    <source>
        <dbReference type="PROSITE" id="PS00907"/>
    </source>
</evidence>
<keyword evidence="10 14" id="KW-0456">Lyase</keyword>
<comment type="similarity">
    <text evidence="4">Belongs to the uroporphyrinogen decarboxylase family.</text>
</comment>
<dbReference type="Gene3D" id="3.20.20.210">
    <property type="match status" value="1"/>
</dbReference>
<feature type="domain" description="Uroporphyrinogen decarboxylase (URO-D)" evidence="12">
    <location>
        <begin position="22"/>
        <end position="31"/>
    </location>
</feature>
<evidence type="ECO:0000256" key="5">
    <source>
        <dbReference type="ARBA" id="ARBA00011738"/>
    </source>
</evidence>